<dbReference type="GO" id="GO:0008409">
    <property type="term" value="F:5'-3' exonuclease activity"/>
    <property type="evidence" value="ECO:0007669"/>
    <property type="project" value="TreeGrafter"/>
</dbReference>
<evidence type="ECO:0000256" key="2">
    <source>
        <dbReference type="SAM" id="MobiDB-lite"/>
    </source>
</evidence>
<protein>
    <recommendedName>
        <fullName evidence="1">Fanconi-associated nuclease</fullName>
        <ecNumber evidence="1">3.1.4.1</ecNumber>
    </recommendedName>
</protein>
<evidence type="ECO:0000259" key="4">
    <source>
        <dbReference type="Pfam" id="PF21315"/>
    </source>
</evidence>
<dbReference type="InterPro" id="IPR033315">
    <property type="entry name" value="Fan1-like"/>
</dbReference>
<comment type="cofactor">
    <cofactor evidence="1">
        <name>Mg(2+)</name>
        <dbReference type="ChEBI" id="CHEBI:18420"/>
    </cofactor>
    <cofactor evidence="1">
        <name>Mn(2+)</name>
        <dbReference type="ChEBI" id="CHEBI:29035"/>
    </cofactor>
</comment>
<keyword evidence="1" id="KW-0234">DNA repair</keyword>
<dbReference type="Pfam" id="PF21315">
    <property type="entry name" value="FAN1_HTH"/>
    <property type="match status" value="1"/>
</dbReference>
<comment type="catalytic activity">
    <reaction evidence="1">
        <text>Hydrolytically removes 5'-nucleotides successively from the 3'-hydroxy termini of 3'-hydroxy-terminated oligonucleotides.</text>
        <dbReference type="EC" id="3.1.4.1"/>
    </reaction>
</comment>
<dbReference type="Proteomes" id="UP000886998">
    <property type="component" value="Unassembled WGS sequence"/>
</dbReference>
<proteinExistence type="inferred from homology"/>
<dbReference type="EMBL" id="BMAV01025276">
    <property type="protein sequence ID" value="GFS40183.1"/>
    <property type="molecule type" value="Genomic_DNA"/>
</dbReference>
<evidence type="ECO:0000313" key="5">
    <source>
        <dbReference type="EMBL" id="GFS40183.1"/>
    </source>
</evidence>
<dbReference type="InterPro" id="IPR049125">
    <property type="entry name" value="FAN1-like_WH"/>
</dbReference>
<keyword evidence="6" id="KW-1185">Reference proteome</keyword>
<keyword evidence="1" id="KW-0539">Nucleus</keyword>
<dbReference type="InterPro" id="IPR049126">
    <property type="entry name" value="FAN1-like_TPR"/>
</dbReference>
<name>A0A8X6MAU0_9ARAC</name>
<reference evidence="5" key="1">
    <citation type="submission" date="2020-08" db="EMBL/GenBank/DDBJ databases">
        <title>Multicomponent nature underlies the extraordinary mechanical properties of spider dragline silk.</title>
        <authorList>
            <person name="Kono N."/>
            <person name="Nakamura H."/>
            <person name="Mori M."/>
            <person name="Yoshida Y."/>
            <person name="Ohtoshi R."/>
            <person name="Malay A.D."/>
            <person name="Moran D.A.P."/>
            <person name="Tomita M."/>
            <person name="Numata K."/>
            <person name="Arakawa K."/>
        </authorList>
    </citation>
    <scope>NUCLEOTIDE SEQUENCE</scope>
</reference>
<dbReference type="GO" id="GO:0036297">
    <property type="term" value="P:interstrand cross-link repair"/>
    <property type="evidence" value="ECO:0007669"/>
    <property type="project" value="InterPro"/>
</dbReference>
<feature type="region of interest" description="Disordered" evidence="2">
    <location>
        <begin position="57"/>
        <end position="77"/>
    </location>
</feature>
<gene>
    <name evidence="5" type="primary">fan1</name>
    <name evidence="5" type="ORF">TNIN_234921</name>
</gene>
<keyword evidence="1" id="KW-0479">Metal-binding</keyword>
<comment type="function">
    <text evidence="1">Nuclease required for the repair of DNA interstrand cross-links (ICL). Acts as a 5'-3' exonuclease that anchors at a cut end of DNA and cleaves DNA successively at every third nucleotide, allowing to excise an ICL from one strand through flanking incisions.</text>
</comment>
<dbReference type="OrthoDB" id="76364at2759"/>
<dbReference type="PANTHER" id="PTHR15749:SF4">
    <property type="entry name" value="FANCONI-ASSOCIATED NUCLEASE 1"/>
    <property type="match status" value="1"/>
</dbReference>
<dbReference type="PANTHER" id="PTHR15749">
    <property type="entry name" value="FANCONI-ASSOCIATED NUCLEASE 1"/>
    <property type="match status" value="1"/>
</dbReference>
<dbReference type="GO" id="GO:0004528">
    <property type="term" value="F:phosphodiesterase I activity"/>
    <property type="evidence" value="ECO:0007669"/>
    <property type="project" value="UniProtKB-EC"/>
</dbReference>
<keyword evidence="1" id="KW-0460">Magnesium</keyword>
<feature type="domain" description="Fanconi-associated nuclease 1-like winged-helix" evidence="4">
    <location>
        <begin position="289"/>
        <end position="372"/>
    </location>
</feature>
<dbReference type="GO" id="GO:0070336">
    <property type="term" value="F:flap-structured DNA binding"/>
    <property type="evidence" value="ECO:0007669"/>
    <property type="project" value="TreeGrafter"/>
</dbReference>
<keyword evidence="1" id="KW-0227">DNA damage</keyword>
<evidence type="ECO:0000256" key="1">
    <source>
        <dbReference type="RuleBase" id="RU365033"/>
    </source>
</evidence>
<feature type="domain" description="Fanconi-associated nuclease 1-like TPR" evidence="3">
    <location>
        <begin position="517"/>
        <end position="616"/>
    </location>
</feature>
<dbReference type="EC" id="3.1.4.1" evidence="1"/>
<comment type="caution">
    <text evidence="5">The sequence shown here is derived from an EMBL/GenBank/DDBJ whole genome shotgun (WGS) entry which is preliminary data.</text>
</comment>
<dbReference type="GO" id="GO:0046872">
    <property type="term" value="F:metal ion binding"/>
    <property type="evidence" value="ECO:0007669"/>
    <property type="project" value="UniProtKB-KW"/>
</dbReference>
<keyword evidence="1" id="KW-0464">Manganese</keyword>
<keyword evidence="1" id="KW-0378">Hydrolase</keyword>
<organism evidence="5 6">
    <name type="scientific">Trichonephila inaurata madagascariensis</name>
    <dbReference type="NCBI Taxonomy" id="2747483"/>
    <lineage>
        <taxon>Eukaryota</taxon>
        <taxon>Metazoa</taxon>
        <taxon>Ecdysozoa</taxon>
        <taxon>Arthropoda</taxon>
        <taxon>Chelicerata</taxon>
        <taxon>Arachnida</taxon>
        <taxon>Araneae</taxon>
        <taxon>Araneomorphae</taxon>
        <taxon>Entelegynae</taxon>
        <taxon>Araneoidea</taxon>
        <taxon>Nephilidae</taxon>
        <taxon>Trichonephila</taxon>
        <taxon>Trichonephila inaurata</taxon>
    </lineage>
</organism>
<accession>A0A8X6MAU0</accession>
<sequence>MKKTKIIDFFQSQPPVVNVPCPACGILLMKSKLNDHLDSSCSSLVLSTVSVLNNSGSVKAKSSRESSKRSRRKNPETVNNVISNRLSLKRPKTKLNKNINRKLIKVDEQKESDDDIKLIEVDEQKESDDDIIVLEENLESSNNITKFEKSSSGCNSKDLNLKSRSLNSEYDIESNKERNSVVDLKTEVDKCCSDKMLEVCSKTTETFEKSIIVEKNIPNFQAEVDLSHDITVSGQNTVEKCVVSPRPSLGTSILKDAKVILENDDVFSELSDNNENEEKKNDVKSYDPYYIANFKHILESVLNEEENQILFNEEDLKSIEGFKTSSDAAQKLYVRLFQRKYKWLRINKINYPNITQDPQVILEELVKCGLVDSGASEIDLETALELLSLPEAKNLAKHFNFNSGKSKSDIKQMLLKHCKEHKSVFFMNGANGVSNMMLKKVRQTIGSCYRISLIPKRVFTRVLMLFSLPTMSDDDEEAAGGQQQQLITLLQVNKGELVFPNYKRTKKTVIFFDRDELIRYEEARQLENDIYNAVESKNFELAKDLYINAKEEFEDQCTRDFAKRAESLPTFLKRYTSFHVYVRCMTQGVEALQRLRQYKEAVSLLKRLLKQTVSCTVKLFI</sequence>
<comment type="similarity">
    <text evidence="1">Belongs to the FAN1 family.</text>
</comment>
<evidence type="ECO:0000313" key="6">
    <source>
        <dbReference type="Proteomes" id="UP000886998"/>
    </source>
</evidence>
<dbReference type="Pfam" id="PF21170">
    <property type="entry name" value="FAN1_TPR"/>
    <property type="match status" value="1"/>
</dbReference>
<dbReference type="GO" id="GO:0005634">
    <property type="term" value="C:nucleus"/>
    <property type="evidence" value="ECO:0007669"/>
    <property type="project" value="UniProtKB-SubCell"/>
</dbReference>
<evidence type="ECO:0000259" key="3">
    <source>
        <dbReference type="Pfam" id="PF21170"/>
    </source>
</evidence>
<keyword evidence="1" id="KW-0540">Nuclease</keyword>
<comment type="subcellular location">
    <subcellularLocation>
        <location evidence="1">Nucleus</location>
    </subcellularLocation>
</comment>
<dbReference type="GO" id="GO:0017108">
    <property type="term" value="F:5'-flap endonuclease activity"/>
    <property type="evidence" value="ECO:0007669"/>
    <property type="project" value="TreeGrafter"/>
</dbReference>
<dbReference type="AlphaFoldDB" id="A0A8X6MAU0"/>